<feature type="compositionally biased region" description="Polar residues" evidence="1">
    <location>
        <begin position="538"/>
        <end position="552"/>
    </location>
</feature>
<gene>
    <name evidence="2" type="ORF">N7G274_010188</name>
</gene>
<proteinExistence type="predicted"/>
<sequence>MLALMAVSTLSTIQGHRMPQLFSHGPATPARSPQPGRSAARKPASRAPPTSVFQGSNRCFPAPNSNRLKCVLIHTAPKYIPLSQRTKVSEQQPQTKQPEERQDTQRESYKVILQRFLLEDGSITFALGTKNGDLVTRDANEVPLRDIFHHVTSAELERFENRDFVEADEREEKERLLKIPRKKAPRRPRKYPIPGLISGGPASGLDNKRPRDRPRENVVSAPSFDRPRPTLEVLLPIGLGSSTPAPASASSSAIESTPRRRQYSMIAASGLAPPATSEEETSREVSMSVTPDREAPSKRRKIGSSDTVHYRASISTPVVRIPLSTRPKASMVTPQPAQKSVAYGLTRPTEDLDSEAVDTIKPSSRTYDGPQDQSPSLGADEERKLLHRQSQTRPMRHSSPASSSSSEDSLTGSNTVQRRSQHQALRAEQMQADALDRSFPAIGRPAASIASPPLDSRVGDITIQASPQTPSNKSRPRKVSLTPHFPDGIIYDHHSSYNSTDTRPVSSTSTHNNNSSKPSQTHTYPNKRKLSPEPIAHTHSNPRPSRIPTSNPLKPLIPTNDITKFFRPRFNPVTASRCIASEDDESGDDYSDEEKDDLIVHNSSLDVPRTQVRVVPRHARGNTLTPVEVDDSQGGPNTQLTTNQLEEANRDGDSSDDDESIELELASDNIVPTQSIGSTRIPLADLDKHNTTHRLRVRRRRER</sequence>
<feature type="compositionally biased region" description="Polar residues" evidence="1">
    <location>
        <begin position="463"/>
        <end position="473"/>
    </location>
</feature>
<dbReference type="EMBL" id="JBEFKJ010000045">
    <property type="protein sequence ID" value="KAL2037061.1"/>
    <property type="molecule type" value="Genomic_DNA"/>
</dbReference>
<comment type="caution">
    <text evidence="2">The sequence shown here is derived from an EMBL/GenBank/DDBJ whole genome shotgun (WGS) entry which is preliminary data.</text>
</comment>
<feature type="compositionally biased region" description="Polar residues" evidence="1">
    <location>
        <begin position="83"/>
        <end position="96"/>
    </location>
</feature>
<feature type="region of interest" description="Disordered" evidence="1">
    <location>
        <begin position="618"/>
        <end position="703"/>
    </location>
</feature>
<evidence type="ECO:0000313" key="3">
    <source>
        <dbReference type="Proteomes" id="UP001590950"/>
    </source>
</evidence>
<keyword evidence="3" id="KW-1185">Reference proteome</keyword>
<feature type="compositionally biased region" description="Basic residues" evidence="1">
    <location>
        <begin position="691"/>
        <end position="703"/>
    </location>
</feature>
<protein>
    <submittedName>
        <fullName evidence="2">Uncharacterized protein</fullName>
    </submittedName>
</protein>
<reference evidence="2 3" key="1">
    <citation type="submission" date="2024-09" db="EMBL/GenBank/DDBJ databases">
        <title>Rethinking Asexuality: The Enigmatic Case of Functional Sexual Genes in Lepraria (Stereocaulaceae).</title>
        <authorList>
            <person name="Doellman M."/>
            <person name="Sun Y."/>
            <person name="Barcenas-Pena A."/>
            <person name="Lumbsch H.T."/>
            <person name="Grewe F."/>
        </authorList>
    </citation>
    <scope>NUCLEOTIDE SEQUENCE [LARGE SCALE GENOMIC DNA]</scope>
    <source>
        <strain evidence="2 3">Mercado 3170</strain>
    </source>
</reference>
<evidence type="ECO:0000313" key="2">
    <source>
        <dbReference type="EMBL" id="KAL2037061.1"/>
    </source>
</evidence>
<feature type="compositionally biased region" description="Polar residues" evidence="1">
    <location>
        <begin position="634"/>
        <end position="646"/>
    </location>
</feature>
<dbReference type="Proteomes" id="UP001590950">
    <property type="component" value="Unassembled WGS sequence"/>
</dbReference>
<feature type="compositionally biased region" description="Basic and acidic residues" evidence="1">
    <location>
        <begin position="206"/>
        <end position="216"/>
    </location>
</feature>
<evidence type="ECO:0000256" key="1">
    <source>
        <dbReference type="SAM" id="MobiDB-lite"/>
    </source>
</evidence>
<accession>A0ABR3ZVX4</accession>
<feature type="compositionally biased region" description="Polar residues" evidence="1">
    <location>
        <begin position="361"/>
        <end position="376"/>
    </location>
</feature>
<feature type="region of interest" description="Disordered" evidence="1">
    <location>
        <begin position="19"/>
        <end position="58"/>
    </location>
</feature>
<feature type="compositionally biased region" description="Low complexity" evidence="1">
    <location>
        <begin position="241"/>
        <end position="256"/>
    </location>
</feature>
<name>A0ABR3ZVX4_9LECA</name>
<organism evidence="2 3">
    <name type="scientific">Stereocaulon virgatum</name>
    <dbReference type="NCBI Taxonomy" id="373712"/>
    <lineage>
        <taxon>Eukaryota</taxon>
        <taxon>Fungi</taxon>
        <taxon>Dikarya</taxon>
        <taxon>Ascomycota</taxon>
        <taxon>Pezizomycotina</taxon>
        <taxon>Lecanoromycetes</taxon>
        <taxon>OSLEUM clade</taxon>
        <taxon>Lecanoromycetidae</taxon>
        <taxon>Lecanorales</taxon>
        <taxon>Lecanorineae</taxon>
        <taxon>Stereocaulaceae</taxon>
        <taxon>Stereocaulon</taxon>
    </lineage>
</organism>
<feature type="region of interest" description="Disordered" evidence="1">
    <location>
        <begin position="179"/>
        <end position="559"/>
    </location>
</feature>
<feature type="compositionally biased region" description="Low complexity" evidence="1">
    <location>
        <begin position="398"/>
        <end position="413"/>
    </location>
</feature>
<feature type="compositionally biased region" description="Basic residues" evidence="1">
    <location>
        <begin position="179"/>
        <end position="190"/>
    </location>
</feature>
<feature type="compositionally biased region" description="Basic and acidic residues" evidence="1">
    <location>
        <begin position="97"/>
        <end position="106"/>
    </location>
</feature>
<feature type="region of interest" description="Disordered" evidence="1">
    <location>
        <begin position="83"/>
        <end position="106"/>
    </location>
</feature>
<feature type="compositionally biased region" description="Low complexity" evidence="1">
    <location>
        <begin position="506"/>
        <end position="516"/>
    </location>
</feature>
<feature type="compositionally biased region" description="Polar residues" evidence="1">
    <location>
        <begin position="496"/>
        <end position="505"/>
    </location>
</feature>